<proteinExistence type="inferred from homology"/>
<evidence type="ECO:0000259" key="8">
    <source>
        <dbReference type="Pfam" id="PF15975"/>
    </source>
</evidence>
<evidence type="ECO:0000313" key="10">
    <source>
        <dbReference type="Proteomes" id="UP001589610"/>
    </source>
</evidence>
<evidence type="ECO:0000259" key="7">
    <source>
        <dbReference type="Pfam" id="PF01145"/>
    </source>
</evidence>
<evidence type="ECO:0000313" key="9">
    <source>
        <dbReference type="EMBL" id="MFB9675089.1"/>
    </source>
</evidence>
<evidence type="ECO:0000256" key="4">
    <source>
        <dbReference type="SAM" id="Coils"/>
    </source>
</evidence>
<keyword evidence="6" id="KW-0812">Transmembrane</keyword>
<protein>
    <submittedName>
        <fullName evidence="9">SPFH domain-containing protein</fullName>
    </submittedName>
</protein>
<comment type="similarity">
    <text evidence="2">Belongs to the band 7/mec-2 family. Flotillin subfamily.</text>
</comment>
<feature type="compositionally biased region" description="Low complexity" evidence="5">
    <location>
        <begin position="496"/>
        <end position="506"/>
    </location>
</feature>
<accession>A0ABV5T7N4</accession>
<feature type="region of interest" description="Disordered" evidence="5">
    <location>
        <begin position="479"/>
        <end position="531"/>
    </location>
</feature>
<evidence type="ECO:0000256" key="3">
    <source>
        <dbReference type="ARBA" id="ARBA00023136"/>
    </source>
</evidence>
<dbReference type="InterPro" id="IPR001107">
    <property type="entry name" value="Band_7"/>
</dbReference>
<dbReference type="InterPro" id="IPR027705">
    <property type="entry name" value="Flotillin_fam"/>
</dbReference>
<keyword evidence="3 6" id="KW-0472">Membrane</keyword>
<reference evidence="9 10" key="1">
    <citation type="submission" date="2024-09" db="EMBL/GenBank/DDBJ databases">
        <authorList>
            <person name="Sun Q."/>
            <person name="Mori K."/>
        </authorList>
    </citation>
    <scope>NUCLEOTIDE SEQUENCE [LARGE SCALE GENOMIC DNA]</scope>
    <source>
        <strain evidence="9 10">JCM 3028</strain>
    </source>
</reference>
<dbReference type="PANTHER" id="PTHR13806:SF46">
    <property type="entry name" value="FLOTILLIN-1-RELATED"/>
    <property type="match status" value="1"/>
</dbReference>
<gene>
    <name evidence="9" type="ORF">ACFFRH_06280</name>
</gene>
<dbReference type="CDD" id="cd03399">
    <property type="entry name" value="SPFH_flotillin"/>
    <property type="match status" value="1"/>
</dbReference>
<sequence>MPTEYFVIGGVVLVALFVMILLFKTVWRVAEPNEALIISGLGARGNSTDADSLGFRIVTGKGTSVLPGFQTARRLRLDSRAANLQVSCVTQQGIPVVVRGVVIYKVGDDLHSIANSARRFLDQQDSMNGAIHELFTGHLRSIIGNLTVEDLILNRERLTGETRASAADEMIRLGLIVDSLQIQEIEDGTGYITNLGKPHAASIAAAARIAEAQRDQEATQAEQIAAANKAAAWRDSQIKQAVYQAEIDEAQARSRQAGPLSEASARQEVVVQETRAAELEAALAEQRLQAQVRKPADARAYETVTVSRAERDARIAQAEAEARETELRAAAQASQVKQAAAAEAESVRLRGIATAEATKVTGFGEAESARARGLAAADASKAQGLAEADAARAKGLAAADAIRARAEALAENQEAVIAQQLAEKWPQIVEAGAKAFGNVDHMVVLNGAQGVEEMLAKALTLGGAGLGLARSLLNTVTPATTPDTLAPVKATSQVKAAPAPSADGTATPGGTGGSSGTGRAASPEKPVASTP</sequence>
<dbReference type="EMBL" id="JBHMBS010000002">
    <property type="protein sequence ID" value="MFB9675089.1"/>
    <property type="molecule type" value="Genomic_DNA"/>
</dbReference>
<evidence type="ECO:0000256" key="1">
    <source>
        <dbReference type="ARBA" id="ARBA00004370"/>
    </source>
</evidence>
<evidence type="ECO:0000256" key="2">
    <source>
        <dbReference type="ARBA" id="ARBA00007161"/>
    </source>
</evidence>
<evidence type="ECO:0000256" key="5">
    <source>
        <dbReference type="SAM" id="MobiDB-lite"/>
    </source>
</evidence>
<keyword evidence="4" id="KW-0175">Coiled coil</keyword>
<dbReference type="SUPFAM" id="SSF117892">
    <property type="entry name" value="Band 7/SPFH domain"/>
    <property type="match status" value="1"/>
</dbReference>
<dbReference type="Pfam" id="PF15975">
    <property type="entry name" value="Flot"/>
    <property type="match status" value="1"/>
</dbReference>
<feature type="domain" description="Flotillin C-terminal" evidence="8">
    <location>
        <begin position="375"/>
        <end position="478"/>
    </location>
</feature>
<name>A0ABV5T7N4_9ACTN</name>
<comment type="caution">
    <text evidence="9">The sequence shown here is derived from an EMBL/GenBank/DDBJ whole genome shotgun (WGS) entry which is preliminary data.</text>
</comment>
<dbReference type="InterPro" id="IPR036013">
    <property type="entry name" value="Band_7/SPFH_dom_sf"/>
</dbReference>
<feature type="compositionally biased region" description="Gly residues" evidence="5">
    <location>
        <begin position="507"/>
        <end position="516"/>
    </location>
</feature>
<comment type="subcellular location">
    <subcellularLocation>
        <location evidence="1">Membrane</location>
    </subcellularLocation>
</comment>
<evidence type="ECO:0000256" key="6">
    <source>
        <dbReference type="SAM" id="Phobius"/>
    </source>
</evidence>
<dbReference type="PANTHER" id="PTHR13806">
    <property type="entry name" value="FLOTILLIN-RELATED"/>
    <property type="match status" value="1"/>
</dbReference>
<feature type="coiled-coil region" evidence="4">
    <location>
        <begin position="269"/>
        <end position="335"/>
    </location>
</feature>
<keyword evidence="10" id="KW-1185">Reference proteome</keyword>
<dbReference type="RefSeq" id="WP_344745802.1">
    <property type="nucleotide sequence ID" value="NZ_BAAAWW010000077.1"/>
</dbReference>
<organism evidence="9 10">
    <name type="scientific">Streptosporangium vulgare</name>
    <dbReference type="NCBI Taxonomy" id="46190"/>
    <lineage>
        <taxon>Bacteria</taxon>
        <taxon>Bacillati</taxon>
        <taxon>Actinomycetota</taxon>
        <taxon>Actinomycetes</taxon>
        <taxon>Streptosporangiales</taxon>
        <taxon>Streptosporangiaceae</taxon>
        <taxon>Streptosporangium</taxon>
    </lineage>
</organism>
<dbReference type="Proteomes" id="UP001589610">
    <property type="component" value="Unassembled WGS sequence"/>
</dbReference>
<dbReference type="InterPro" id="IPR031905">
    <property type="entry name" value="Flotillin_C"/>
</dbReference>
<dbReference type="Pfam" id="PF01145">
    <property type="entry name" value="Band_7"/>
    <property type="match status" value="1"/>
</dbReference>
<dbReference type="Gene3D" id="3.30.479.30">
    <property type="entry name" value="Band 7 domain"/>
    <property type="match status" value="1"/>
</dbReference>
<feature type="transmembrane region" description="Helical" evidence="6">
    <location>
        <begin position="6"/>
        <end position="23"/>
    </location>
</feature>
<keyword evidence="6" id="KW-1133">Transmembrane helix</keyword>
<feature type="domain" description="Band 7" evidence="7">
    <location>
        <begin position="29"/>
        <end position="215"/>
    </location>
</feature>